<dbReference type="AlphaFoldDB" id="A0AA88GN02"/>
<sequence>MSSISLTTTTTTNSTTSSTRKYMDHMEPLKDMSWSLLLSSMKRKPVEPNFQEDEAFAWSEACSSNSHSLPSKYFSFMTTTTTHLSIHDLNPRDHESSSKALNLSNEDDDLYWFPEISWKTLEQVRCGCSSCRYPQATTCGNSCSYSGHYVCQEDHHLGSDWKPLTRISSLSTSTNIQQELDLRRSDQVREEEGCTSFLNPILPHVPASYAVNET</sequence>
<proteinExistence type="predicted"/>
<dbReference type="EMBL" id="PYSW02000027">
    <property type="protein sequence ID" value="KAG2381292.1"/>
    <property type="molecule type" value="Genomic_DNA"/>
</dbReference>
<feature type="compositionally biased region" description="Low complexity" evidence="1">
    <location>
        <begin position="1"/>
        <end position="19"/>
    </location>
</feature>
<reference evidence="2 3" key="1">
    <citation type="journal article" date="2018" name="BMC Genomics">
        <title>The genome of Naegleria lovaniensis, the basis for a comparative approach to unravel pathogenicity factors of the human pathogenic amoeba N. fowleri.</title>
        <authorList>
            <person name="Liechti N."/>
            <person name="Schurch N."/>
            <person name="Bruggmann R."/>
            <person name="Wittwer M."/>
        </authorList>
    </citation>
    <scope>NUCLEOTIDE SEQUENCE [LARGE SCALE GENOMIC DNA]</scope>
    <source>
        <strain evidence="2 3">ATCC 30569</strain>
    </source>
</reference>
<dbReference type="RefSeq" id="XP_044546972.1">
    <property type="nucleotide sequence ID" value="XM_044696124.1"/>
</dbReference>
<dbReference type="GeneID" id="68098735"/>
<protein>
    <submittedName>
        <fullName evidence="2">Uncharacterized protein</fullName>
    </submittedName>
</protein>
<name>A0AA88GN02_NAELO</name>
<evidence type="ECO:0000313" key="2">
    <source>
        <dbReference type="EMBL" id="KAG2381292.1"/>
    </source>
</evidence>
<accession>A0AA88GN02</accession>
<keyword evidence="3" id="KW-1185">Reference proteome</keyword>
<feature type="region of interest" description="Disordered" evidence="1">
    <location>
        <begin position="1"/>
        <end position="21"/>
    </location>
</feature>
<organism evidence="2 3">
    <name type="scientific">Naegleria lovaniensis</name>
    <name type="common">Amoeba</name>
    <dbReference type="NCBI Taxonomy" id="51637"/>
    <lineage>
        <taxon>Eukaryota</taxon>
        <taxon>Discoba</taxon>
        <taxon>Heterolobosea</taxon>
        <taxon>Tetramitia</taxon>
        <taxon>Eutetramitia</taxon>
        <taxon>Vahlkampfiidae</taxon>
        <taxon>Naegleria</taxon>
    </lineage>
</organism>
<gene>
    <name evidence="2" type="ORF">C9374_006281</name>
</gene>
<comment type="caution">
    <text evidence="2">The sequence shown here is derived from an EMBL/GenBank/DDBJ whole genome shotgun (WGS) entry which is preliminary data.</text>
</comment>
<dbReference type="Proteomes" id="UP000816034">
    <property type="component" value="Unassembled WGS sequence"/>
</dbReference>
<evidence type="ECO:0000256" key="1">
    <source>
        <dbReference type="SAM" id="MobiDB-lite"/>
    </source>
</evidence>
<evidence type="ECO:0000313" key="3">
    <source>
        <dbReference type="Proteomes" id="UP000816034"/>
    </source>
</evidence>